<dbReference type="AlphaFoldDB" id="A0A8H3F9Q5"/>
<feature type="compositionally biased region" description="Basic and acidic residues" evidence="8">
    <location>
        <begin position="400"/>
        <end position="410"/>
    </location>
</feature>
<evidence type="ECO:0000256" key="1">
    <source>
        <dbReference type="ARBA" id="ARBA00004123"/>
    </source>
</evidence>
<evidence type="ECO:0000256" key="7">
    <source>
        <dbReference type="ARBA" id="ARBA00044529"/>
    </source>
</evidence>
<feature type="compositionally biased region" description="Polar residues" evidence="8">
    <location>
        <begin position="290"/>
        <end position="302"/>
    </location>
</feature>
<dbReference type="EMBL" id="CAJPDS010000022">
    <property type="protein sequence ID" value="CAF9918692.1"/>
    <property type="molecule type" value="Genomic_DNA"/>
</dbReference>
<comment type="subcellular location">
    <subcellularLocation>
        <location evidence="1">Nucleus</location>
    </subcellularLocation>
</comment>
<evidence type="ECO:0000256" key="3">
    <source>
        <dbReference type="ARBA" id="ARBA00023125"/>
    </source>
</evidence>
<evidence type="ECO:0000256" key="4">
    <source>
        <dbReference type="ARBA" id="ARBA00023204"/>
    </source>
</evidence>
<dbReference type="InterPro" id="IPR052287">
    <property type="entry name" value="NHEJ_factor"/>
</dbReference>
<keyword evidence="2" id="KW-0227">DNA damage</keyword>
<comment type="caution">
    <text evidence="11">The sequence shown here is derived from an EMBL/GenBank/DDBJ whole genome shotgun (WGS) entry which is preliminary data.</text>
</comment>
<organism evidence="11 12">
    <name type="scientific">Heterodermia speciosa</name>
    <dbReference type="NCBI Taxonomy" id="116794"/>
    <lineage>
        <taxon>Eukaryota</taxon>
        <taxon>Fungi</taxon>
        <taxon>Dikarya</taxon>
        <taxon>Ascomycota</taxon>
        <taxon>Pezizomycotina</taxon>
        <taxon>Lecanoromycetes</taxon>
        <taxon>OSLEUM clade</taxon>
        <taxon>Lecanoromycetidae</taxon>
        <taxon>Caliciales</taxon>
        <taxon>Physciaceae</taxon>
        <taxon>Heterodermia</taxon>
    </lineage>
</organism>
<keyword evidence="4" id="KW-0234">DNA repair</keyword>
<dbReference type="PANTHER" id="PTHR32235">
    <property type="entry name" value="NON-HOMOLOGOUS END-JOINING FACTOR 1"/>
    <property type="match status" value="1"/>
</dbReference>
<evidence type="ECO:0000256" key="5">
    <source>
        <dbReference type="ARBA" id="ARBA00023242"/>
    </source>
</evidence>
<evidence type="ECO:0000259" key="9">
    <source>
        <dbReference type="Pfam" id="PF09302"/>
    </source>
</evidence>
<sequence>MWKPLTLANQDQSIPCLLVKCDFGSTDYTIHLTDLTYIWTESLDRKQIIRRALDLSTSIDPSENGSQLRLLLGHVERSFEGLVGTSLSLRGEDSSSKLLLNISVELPTPLAPLEWPLHMVQTSQDLLTSHFVLPCLSQVVSLRDQINSLLQHLREKDNVIRKLTDKMQSDGTELSRVFPGVASARGGSRLSAREALSKSVKGMAEFDQQEWRKYTFANSNAPDSIYELVKSVFPSDHGDVQVPSEAKDGQTHWWEHLQAGESLSTTTHSNPSTHHVKSVQNPPVRKNESSFDGFQRQSTPSYSRFEEDSHHGARQVRQKSLETDSINGDTTTDDSANDGLEHQDRPKKGRVSKSLTTRSRSPKSSIGGETGVSTMSVYNAAPVSKSAPRISRSPMSSSTAKDRESEDDQRSPPTATASKADTPDAVKAKHKFGKIGIRNKKQIRDESEEDIPAHKSILDDTSGQTETPSKKHKHKLGKIGGKTKAAESHDKSKDPFIQDTSSPLHRNESFSKSQHTSTSRVQPRMEPDSPTVKKSIAQNIQESPKKISDRQANENRERLKRELDEKSNNAKKKKRKF</sequence>
<dbReference type="InterPro" id="IPR053829">
    <property type="entry name" value="XLF-like_CC"/>
</dbReference>
<dbReference type="InterPro" id="IPR038051">
    <property type="entry name" value="XRCC4-like_N_sf"/>
</dbReference>
<dbReference type="PANTHER" id="PTHR32235:SF1">
    <property type="entry name" value="NON-HOMOLOGOUS END-JOINING FACTOR 1"/>
    <property type="match status" value="1"/>
</dbReference>
<dbReference type="Gene3D" id="2.170.210.10">
    <property type="entry name" value="DNA double-strand break repair and VJ recombination XRCC4, N-terminal"/>
    <property type="match status" value="1"/>
</dbReference>
<feature type="domain" description="XLF-like N-terminal" evidence="9">
    <location>
        <begin position="1"/>
        <end position="119"/>
    </location>
</feature>
<reference evidence="11" key="1">
    <citation type="submission" date="2021-03" db="EMBL/GenBank/DDBJ databases">
        <authorList>
            <person name="Tagirdzhanova G."/>
        </authorList>
    </citation>
    <scope>NUCLEOTIDE SEQUENCE</scope>
</reference>
<feature type="compositionally biased region" description="Basic and acidic residues" evidence="8">
    <location>
        <begin position="543"/>
        <end position="568"/>
    </location>
</feature>
<feature type="compositionally biased region" description="Basic residues" evidence="8">
    <location>
        <begin position="428"/>
        <end position="441"/>
    </location>
</feature>
<feature type="region of interest" description="Disordered" evidence="8">
    <location>
        <begin position="263"/>
        <end position="371"/>
    </location>
</feature>
<accession>A0A8H3F9Q5</accession>
<feature type="compositionally biased region" description="Basic and acidic residues" evidence="8">
    <location>
        <begin position="484"/>
        <end position="496"/>
    </location>
</feature>
<evidence type="ECO:0000256" key="2">
    <source>
        <dbReference type="ARBA" id="ARBA00022763"/>
    </source>
</evidence>
<keyword evidence="3" id="KW-0238">DNA-binding</keyword>
<dbReference type="OrthoDB" id="2155935at2759"/>
<dbReference type="InterPro" id="IPR015381">
    <property type="entry name" value="XLF-like_N"/>
</dbReference>
<dbReference type="Pfam" id="PF09302">
    <property type="entry name" value="XLF"/>
    <property type="match status" value="1"/>
</dbReference>
<dbReference type="CDD" id="cd22285">
    <property type="entry name" value="HD_XLF_N"/>
    <property type="match status" value="1"/>
</dbReference>
<keyword evidence="12" id="KW-1185">Reference proteome</keyword>
<comment type="similarity">
    <text evidence="6">Belongs to the XRCC4-XLF family. XLF subfamily.</text>
</comment>
<protein>
    <recommendedName>
        <fullName evidence="7">Non-homologous end-joining factor 1</fullName>
    </recommendedName>
</protein>
<feature type="compositionally biased region" description="Polar residues" evidence="8">
    <location>
        <begin position="498"/>
        <end position="521"/>
    </location>
</feature>
<feature type="region of interest" description="Disordered" evidence="8">
    <location>
        <begin position="383"/>
        <end position="577"/>
    </location>
</feature>
<evidence type="ECO:0000259" key="10">
    <source>
        <dbReference type="Pfam" id="PF21928"/>
    </source>
</evidence>
<proteinExistence type="inferred from homology"/>
<dbReference type="GO" id="GO:0032807">
    <property type="term" value="C:DNA ligase IV complex"/>
    <property type="evidence" value="ECO:0007669"/>
    <property type="project" value="TreeGrafter"/>
</dbReference>
<dbReference type="GO" id="GO:0006303">
    <property type="term" value="P:double-strand break repair via nonhomologous end joining"/>
    <property type="evidence" value="ECO:0007669"/>
    <property type="project" value="TreeGrafter"/>
</dbReference>
<feature type="compositionally biased region" description="Low complexity" evidence="8">
    <location>
        <begin position="263"/>
        <end position="273"/>
    </location>
</feature>
<gene>
    <name evidence="11" type="ORF">HETSPECPRED_003834</name>
</gene>
<keyword evidence="5" id="KW-0539">Nucleus</keyword>
<evidence type="ECO:0000313" key="12">
    <source>
        <dbReference type="Proteomes" id="UP000664521"/>
    </source>
</evidence>
<evidence type="ECO:0000313" key="11">
    <source>
        <dbReference type="EMBL" id="CAF9918692.1"/>
    </source>
</evidence>
<dbReference type="GO" id="GO:0045027">
    <property type="term" value="F:DNA end binding"/>
    <property type="evidence" value="ECO:0007669"/>
    <property type="project" value="TreeGrafter"/>
</dbReference>
<evidence type="ECO:0000256" key="8">
    <source>
        <dbReference type="SAM" id="MobiDB-lite"/>
    </source>
</evidence>
<feature type="compositionally biased region" description="Polar residues" evidence="8">
    <location>
        <begin position="353"/>
        <end position="364"/>
    </location>
</feature>
<feature type="domain" description="XLF-like coiled-coil region" evidence="10">
    <location>
        <begin position="124"/>
        <end position="175"/>
    </location>
</feature>
<name>A0A8H3F9Q5_9LECA</name>
<evidence type="ECO:0000256" key="6">
    <source>
        <dbReference type="ARBA" id="ARBA00025747"/>
    </source>
</evidence>
<dbReference type="Proteomes" id="UP000664521">
    <property type="component" value="Unassembled WGS sequence"/>
</dbReference>
<dbReference type="Pfam" id="PF21928">
    <property type="entry name" value="XLF_CC"/>
    <property type="match status" value="1"/>
</dbReference>